<evidence type="ECO:0000256" key="1">
    <source>
        <dbReference type="ARBA" id="ARBA00022460"/>
    </source>
</evidence>
<accession>A0A0K2UJ94</accession>
<feature type="compositionally biased region" description="Low complexity" evidence="3">
    <location>
        <begin position="162"/>
        <end position="195"/>
    </location>
</feature>
<dbReference type="InterPro" id="IPR031311">
    <property type="entry name" value="CHIT_BIND_RR_consensus"/>
</dbReference>
<keyword evidence="1 2" id="KW-0193">Cuticle</keyword>
<protein>
    <submittedName>
        <fullName evidence="5">Cuticular protein RR2 family member 26 [Nasonia vitripennis]</fullName>
    </submittedName>
</protein>
<evidence type="ECO:0000256" key="2">
    <source>
        <dbReference type="PROSITE-ProRule" id="PRU00497"/>
    </source>
</evidence>
<reference evidence="5" key="1">
    <citation type="submission" date="2014-05" db="EMBL/GenBank/DDBJ databases">
        <authorList>
            <person name="Chronopoulou M."/>
        </authorList>
    </citation>
    <scope>NUCLEOTIDE SEQUENCE</scope>
    <source>
        <tissue evidence="5">Whole organism</tissue>
    </source>
</reference>
<dbReference type="PANTHER" id="PTHR12236:SF79">
    <property type="entry name" value="CUTICULAR PROTEIN 50CB-RELATED"/>
    <property type="match status" value="1"/>
</dbReference>
<dbReference type="OrthoDB" id="6425109at2759"/>
<feature type="transmembrane region" description="Helical" evidence="4">
    <location>
        <begin position="21"/>
        <end position="41"/>
    </location>
</feature>
<feature type="region of interest" description="Disordered" evidence="3">
    <location>
        <begin position="144"/>
        <end position="302"/>
    </location>
</feature>
<keyword evidence="4" id="KW-0472">Membrane</keyword>
<dbReference type="InterPro" id="IPR000618">
    <property type="entry name" value="Insect_cuticle"/>
</dbReference>
<sequence>QLYQIITKLQNSVNFNMILKSLKISVPTFTFLAVILSTSFVEAQRVLQSTFGNKQTYEFGYTVDKPKFKNDFGHYESKREDGIVRGQYHVLLPDGRVQLVVYYADETGYHPTITYLSLNDWNLIKGGRLSLPLLRTRLRQNIPLNSLNSRNPPIRTLDPSSNNIGLPNRRPNNPRIRNSLSSGPTSSPFGTTSSSRFNQNIRGRVPTNNPSTRFPTRTPFSNRISTTSSTIRPNLVNSRGRFSTSPSRFNDRPNRFIPSTVLPNRNSQSGSSSFSSNRGAFNQNGDNDDLLFNGRGNSRFRASTTRPFRRNIATQIRNIPSSNKSPFYFDNTI</sequence>
<organism evidence="5">
    <name type="scientific">Lepeophtheirus salmonis</name>
    <name type="common">Salmon louse</name>
    <name type="synonym">Caligus salmonis</name>
    <dbReference type="NCBI Taxonomy" id="72036"/>
    <lineage>
        <taxon>Eukaryota</taxon>
        <taxon>Metazoa</taxon>
        <taxon>Ecdysozoa</taxon>
        <taxon>Arthropoda</taxon>
        <taxon>Crustacea</taxon>
        <taxon>Multicrustacea</taxon>
        <taxon>Hexanauplia</taxon>
        <taxon>Copepoda</taxon>
        <taxon>Siphonostomatoida</taxon>
        <taxon>Caligidae</taxon>
        <taxon>Lepeophtheirus</taxon>
    </lineage>
</organism>
<feature type="compositionally biased region" description="Low complexity" evidence="3">
    <location>
        <begin position="264"/>
        <end position="282"/>
    </location>
</feature>
<dbReference type="GO" id="GO:0042302">
    <property type="term" value="F:structural constituent of cuticle"/>
    <property type="evidence" value="ECO:0007669"/>
    <property type="project" value="UniProtKB-UniRule"/>
</dbReference>
<dbReference type="GO" id="GO:0031012">
    <property type="term" value="C:extracellular matrix"/>
    <property type="evidence" value="ECO:0007669"/>
    <property type="project" value="TreeGrafter"/>
</dbReference>
<evidence type="ECO:0000256" key="4">
    <source>
        <dbReference type="SAM" id="Phobius"/>
    </source>
</evidence>
<dbReference type="AlphaFoldDB" id="A0A0K2UJ94"/>
<gene>
    <name evidence="5" type="primary">CPR26</name>
</gene>
<dbReference type="InterPro" id="IPR051217">
    <property type="entry name" value="Insect_Cuticle_Struc_Prot"/>
</dbReference>
<dbReference type="EMBL" id="HACA01020769">
    <property type="protein sequence ID" value="CDW38130.1"/>
    <property type="molecule type" value="Transcribed_RNA"/>
</dbReference>
<keyword evidence="4" id="KW-0812">Transmembrane</keyword>
<dbReference type="GO" id="GO:0005615">
    <property type="term" value="C:extracellular space"/>
    <property type="evidence" value="ECO:0007669"/>
    <property type="project" value="TreeGrafter"/>
</dbReference>
<feature type="compositionally biased region" description="Polar residues" evidence="3">
    <location>
        <begin position="231"/>
        <end position="248"/>
    </location>
</feature>
<dbReference type="PROSITE" id="PS51155">
    <property type="entry name" value="CHIT_BIND_RR_2"/>
    <property type="match status" value="1"/>
</dbReference>
<name>A0A0K2UJ94_LEPSM</name>
<dbReference type="Pfam" id="PF00379">
    <property type="entry name" value="Chitin_bind_4"/>
    <property type="match status" value="1"/>
</dbReference>
<evidence type="ECO:0000313" key="5">
    <source>
        <dbReference type="EMBL" id="CDW38130.1"/>
    </source>
</evidence>
<dbReference type="PANTHER" id="PTHR12236">
    <property type="entry name" value="STRUCTURAL CONTITUENT OF CUTICLE"/>
    <property type="match status" value="1"/>
</dbReference>
<feature type="non-terminal residue" evidence="5">
    <location>
        <position position="1"/>
    </location>
</feature>
<keyword evidence="4" id="KW-1133">Transmembrane helix</keyword>
<feature type="compositionally biased region" description="Polar residues" evidence="3">
    <location>
        <begin position="196"/>
        <end position="224"/>
    </location>
</feature>
<dbReference type="PROSITE" id="PS00233">
    <property type="entry name" value="CHIT_BIND_RR_1"/>
    <property type="match status" value="1"/>
</dbReference>
<proteinExistence type="predicted"/>
<evidence type="ECO:0000256" key="3">
    <source>
        <dbReference type="SAM" id="MobiDB-lite"/>
    </source>
</evidence>